<gene>
    <name evidence="1" type="ORF">KK1_022678</name>
</gene>
<protein>
    <recommendedName>
        <fullName evidence="3">Retrovirus-related Pol polyprotein from transposon 17.6</fullName>
    </recommendedName>
</protein>
<evidence type="ECO:0008006" key="3">
    <source>
        <dbReference type="Google" id="ProtNLM"/>
    </source>
</evidence>
<reference evidence="1 2" key="1">
    <citation type="journal article" date="2012" name="Nat. Biotechnol.">
        <title>Draft genome sequence of pigeonpea (Cajanus cajan), an orphan legume crop of resource-poor farmers.</title>
        <authorList>
            <person name="Varshney R.K."/>
            <person name="Chen W."/>
            <person name="Li Y."/>
            <person name="Bharti A.K."/>
            <person name="Saxena R.K."/>
            <person name="Schlueter J.A."/>
            <person name="Donoghue M.T."/>
            <person name="Azam S."/>
            <person name="Fan G."/>
            <person name="Whaley A.M."/>
            <person name="Farmer A.D."/>
            <person name="Sheridan J."/>
            <person name="Iwata A."/>
            <person name="Tuteja R."/>
            <person name="Penmetsa R.V."/>
            <person name="Wu W."/>
            <person name="Upadhyaya H.D."/>
            <person name="Yang S.P."/>
            <person name="Shah T."/>
            <person name="Saxena K.B."/>
            <person name="Michael T."/>
            <person name="McCombie W.R."/>
            <person name="Yang B."/>
            <person name="Zhang G."/>
            <person name="Yang H."/>
            <person name="Wang J."/>
            <person name="Spillane C."/>
            <person name="Cook D.R."/>
            <person name="May G.D."/>
            <person name="Xu X."/>
            <person name="Jackson S.A."/>
        </authorList>
    </citation>
    <scope>NUCLEOTIDE SEQUENCE [LARGE SCALE GENOMIC DNA]</scope>
    <source>
        <strain evidence="2">cv. Asha</strain>
    </source>
</reference>
<dbReference type="PANTHER" id="PTHR33064:SF37">
    <property type="entry name" value="RIBONUCLEASE H"/>
    <property type="match status" value="1"/>
</dbReference>
<dbReference type="InterPro" id="IPR043502">
    <property type="entry name" value="DNA/RNA_pol_sf"/>
</dbReference>
<evidence type="ECO:0000313" key="1">
    <source>
        <dbReference type="EMBL" id="KYP69028.1"/>
    </source>
</evidence>
<dbReference type="Gramene" id="C.cajan_22026.t">
    <property type="protein sequence ID" value="C.cajan_22026.t"/>
    <property type="gene ID" value="C.cajan_22026"/>
</dbReference>
<organism evidence="1 2">
    <name type="scientific">Cajanus cajan</name>
    <name type="common">Pigeon pea</name>
    <name type="synonym">Cajanus indicus</name>
    <dbReference type="NCBI Taxonomy" id="3821"/>
    <lineage>
        <taxon>Eukaryota</taxon>
        <taxon>Viridiplantae</taxon>
        <taxon>Streptophyta</taxon>
        <taxon>Embryophyta</taxon>
        <taxon>Tracheophyta</taxon>
        <taxon>Spermatophyta</taxon>
        <taxon>Magnoliopsida</taxon>
        <taxon>eudicotyledons</taxon>
        <taxon>Gunneridae</taxon>
        <taxon>Pentapetalae</taxon>
        <taxon>rosids</taxon>
        <taxon>fabids</taxon>
        <taxon>Fabales</taxon>
        <taxon>Fabaceae</taxon>
        <taxon>Papilionoideae</taxon>
        <taxon>50 kb inversion clade</taxon>
        <taxon>NPAAA clade</taxon>
        <taxon>indigoferoid/millettioid clade</taxon>
        <taxon>Phaseoleae</taxon>
        <taxon>Cajanus</taxon>
    </lineage>
</organism>
<dbReference type="Gene3D" id="3.30.70.270">
    <property type="match status" value="2"/>
</dbReference>
<dbReference type="SUPFAM" id="SSF56672">
    <property type="entry name" value="DNA/RNA polymerases"/>
    <property type="match status" value="1"/>
</dbReference>
<name>A0A151TPQ0_CAJCA</name>
<proteinExistence type="predicted"/>
<dbReference type="InterPro" id="IPR043128">
    <property type="entry name" value="Rev_trsase/Diguanyl_cyclase"/>
</dbReference>
<keyword evidence="2" id="KW-1185">Reference proteome</keyword>
<dbReference type="FunFam" id="3.30.70.270:FF:000020">
    <property type="entry name" value="Transposon Tf2-6 polyprotein-like Protein"/>
    <property type="match status" value="1"/>
</dbReference>
<accession>A0A151TPQ0</accession>
<dbReference type="EMBL" id="CM003606">
    <property type="protein sequence ID" value="KYP69028.1"/>
    <property type="molecule type" value="Genomic_DNA"/>
</dbReference>
<dbReference type="AlphaFoldDB" id="A0A151TPQ0"/>
<evidence type="ECO:0000313" key="2">
    <source>
        <dbReference type="Proteomes" id="UP000075243"/>
    </source>
</evidence>
<dbReference type="Proteomes" id="UP000075243">
    <property type="component" value="Chromosome 4"/>
</dbReference>
<dbReference type="InterPro" id="IPR051320">
    <property type="entry name" value="Viral_Replic_Matur_Polypro"/>
</dbReference>
<dbReference type="PANTHER" id="PTHR33064">
    <property type="entry name" value="POL PROTEIN"/>
    <property type="match status" value="1"/>
</dbReference>
<sequence length="151" mass="17168">MPFGLTNALASFQALMNHIFQPFLRQFVLVFLHQLHVKLAKCVFGTSQIAYLSHVVSSSGVFMDPDKVSTVIDWPPPHTLKQLCGFLGLTSYYRRFIRGYASLEALLHYLLQKDVFCWNTTTQMAFEKLEQAINQALVLSLPNFTIVGKKL</sequence>